<evidence type="ECO:0000256" key="1">
    <source>
        <dbReference type="SAM" id="Coils"/>
    </source>
</evidence>
<dbReference type="Proteomes" id="UP001597526">
    <property type="component" value="Unassembled WGS sequence"/>
</dbReference>
<keyword evidence="1" id="KW-0175">Coiled coil</keyword>
<name>A0ABW5MVL6_9FLAO</name>
<dbReference type="RefSeq" id="WP_377765990.1">
    <property type="nucleotide sequence ID" value="NZ_JBHULB010000007.1"/>
</dbReference>
<sequence length="890" mass="101471">MTKKSIKKINLYIFLFVGFGIGHAQLLKGTVLDTLGDPIPSKILIKTSKDSKVIREFILSPKGKFSYTLKKSYDLKGLFLEVVATGYTSYEAYTKPTDLKDELQFNFTLIKEKIHQLNEVIVESKKPFTIKKDTVVYNVDSYADGTEKKVEDLLKKLPGIEINDANGVIKYRGKSIETVTLEGDNLFDYNYSIGTKNINIDLVKEIEAIENYSENKLLKGIESSDKVILNLKLKDNKSDISGTANLGLGYADDDTVPVDSSLDILGINKKYKSFAVAAFNTIGENVSPFDYYSNSITIEGIKDRDYYTEVIIPEFAVSQLTNNNLSNINNQFFGNLNTIFQLSKKMKAKVNFYYLDDDLNSNQFLESRINTLENQFTTFDNNFITKKPTQYRGDAELKYNLSKSSLLEYDISYRDETINTSRIILSNQENDFKSNLSSRNQLLKQNLQYTKKVSSTKAVQVNILNTVNNLNQDFDIDPSVFNDADNVLDEQNITSNKYNSNLNAILLGKRPSNDNYSVLFGVNRTKDGFNSFLSNQNNAQELIAAISNNNFEFIKNEIYNQGTYNWRLGKLVIAPKYSLTYLSQDLEQNTTNLTSKNLIFEPSLSLSYKVDKTSLLTVYGGFNRNTQATNRFFSNQILINNRIVTNNTPDITLQRSQNYGLSFSKNDLYNQFELSFGGQYLAQKGNFFTNAVITENTTRLTSFFLPERTENIDFYLVLSKLVPFIKTNVKVTSNYGIFNFKNIINNSSLVDNKSTFMSNSLLVKTAFNSMFNFNNTTKLVIQKNKGQSVFSNNLLQNKFELTITPSKQLSGAVTYDYFIPSIEDNTNNYSFLSTKLVFKPKNKNWEVGFSGVNLLNENFFFERNIGEISANTFQVNLLDRYYLFNFSFTF</sequence>
<gene>
    <name evidence="2" type="ORF">ACFSQJ_05705</name>
</gene>
<keyword evidence="3" id="KW-1185">Reference proteome</keyword>
<proteinExistence type="predicted"/>
<protein>
    <recommendedName>
        <fullName evidence="4">TonB-dependent receptor</fullName>
    </recommendedName>
</protein>
<reference evidence="3" key="1">
    <citation type="journal article" date="2019" name="Int. J. Syst. Evol. Microbiol.">
        <title>The Global Catalogue of Microorganisms (GCM) 10K type strain sequencing project: providing services to taxonomists for standard genome sequencing and annotation.</title>
        <authorList>
            <consortium name="The Broad Institute Genomics Platform"/>
            <consortium name="The Broad Institute Genome Sequencing Center for Infectious Disease"/>
            <person name="Wu L."/>
            <person name="Ma J."/>
        </authorList>
    </citation>
    <scope>NUCLEOTIDE SEQUENCE [LARGE SCALE GENOMIC DNA]</scope>
    <source>
        <strain evidence="3">KCTC 52368</strain>
    </source>
</reference>
<accession>A0ABW5MVL6</accession>
<organism evidence="2 3">
    <name type="scientific">Croceitalea marina</name>
    <dbReference type="NCBI Taxonomy" id="1775166"/>
    <lineage>
        <taxon>Bacteria</taxon>
        <taxon>Pseudomonadati</taxon>
        <taxon>Bacteroidota</taxon>
        <taxon>Flavobacteriia</taxon>
        <taxon>Flavobacteriales</taxon>
        <taxon>Flavobacteriaceae</taxon>
        <taxon>Croceitalea</taxon>
    </lineage>
</organism>
<evidence type="ECO:0000313" key="2">
    <source>
        <dbReference type="EMBL" id="MFD2586413.1"/>
    </source>
</evidence>
<evidence type="ECO:0000313" key="3">
    <source>
        <dbReference type="Proteomes" id="UP001597526"/>
    </source>
</evidence>
<evidence type="ECO:0008006" key="4">
    <source>
        <dbReference type="Google" id="ProtNLM"/>
    </source>
</evidence>
<feature type="coiled-coil region" evidence="1">
    <location>
        <begin position="355"/>
        <end position="382"/>
    </location>
</feature>
<dbReference type="SUPFAM" id="SSF56935">
    <property type="entry name" value="Porins"/>
    <property type="match status" value="1"/>
</dbReference>
<comment type="caution">
    <text evidence="2">The sequence shown here is derived from an EMBL/GenBank/DDBJ whole genome shotgun (WGS) entry which is preliminary data.</text>
</comment>
<dbReference type="EMBL" id="JBHULB010000007">
    <property type="protein sequence ID" value="MFD2586413.1"/>
    <property type="molecule type" value="Genomic_DNA"/>
</dbReference>